<sequence>MENHCGFPTGMKLQLLETEKINHSYCPPCSHNVSLLWTLLQFLFRGSWGSNKTTGFTVKQTVCTFILKGILDNLITYYLHIHLRTLPCTHSLTSTDLLISSPLGFDILLRNLSKC</sequence>
<comment type="caution">
    <text evidence="1">The sequence shown here is derived from an EMBL/GenBank/DDBJ whole genome shotgun (WGS) entry which is preliminary data.</text>
</comment>
<evidence type="ECO:0000313" key="1">
    <source>
        <dbReference type="EMBL" id="MEQ2168819.1"/>
    </source>
</evidence>
<reference evidence="1 2" key="1">
    <citation type="submission" date="2021-06" db="EMBL/GenBank/DDBJ databases">
        <authorList>
            <person name="Palmer J.M."/>
        </authorList>
    </citation>
    <scope>NUCLEOTIDE SEQUENCE [LARGE SCALE GENOMIC DNA]</scope>
    <source>
        <strain evidence="1 2">GA_2019</strain>
        <tissue evidence="1">Muscle</tissue>
    </source>
</reference>
<protein>
    <recommendedName>
        <fullName evidence="3">Cytochrome c biogenesis B</fullName>
    </recommendedName>
</protein>
<accession>A0ABV0NBN9</accession>
<name>A0ABV0NBN9_9TELE</name>
<evidence type="ECO:0008006" key="3">
    <source>
        <dbReference type="Google" id="ProtNLM"/>
    </source>
</evidence>
<proteinExistence type="predicted"/>
<evidence type="ECO:0000313" key="2">
    <source>
        <dbReference type="Proteomes" id="UP001476798"/>
    </source>
</evidence>
<keyword evidence="2" id="KW-1185">Reference proteome</keyword>
<gene>
    <name evidence="1" type="ORF">GOODEAATRI_018688</name>
</gene>
<dbReference type="EMBL" id="JAHRIO010031593">
    <property type="protein sequence ID" value="MEQ2168819.1"/>
    <property type="molecule type" value="Genomic_DNA"/>
</dbReference>
<dbReference type="Proteomes" id="UP001476798">
    <property type="component" value="Unassembled WGS sequence"/>
</dbReference>
<organism evidence="1 2">
    <name type="scientific">Goodea atripinnis</name>
    <dbReference type="NCBI Taxonomy" id="208336"/>
    <lineage>
        <taxon>Eukaryota</taxon>
        <taxon>Metazoa</taxon>
        <taxon>Chordata</taxon>
        <taxon>Craniata</taxon>
        <taxon>Vertebrata</taxon>
        <taxon>Euteleostomi</taxon>
        <taxon>Actinopterygii</taxon>
        <taxon>Neopterygii</taxon>
        <taxon>Teleostei</taxon>
        <taxon>Neoteleostei</taxon>
        <taxon>Acanthomorphata</taxon>
        <taxon>Ovalentaria</taxon>
        <taxon>Atherinomorphae</taxon>
        <taxon>Cyprinodontiformes</taxon>
        <taxon>Goodeidae</taxon>
        <taxon>Goodea</taxon>
    </lineage>
</organism>